<dbReference type="PANTHER" id="PTHR43003:SF13">
    <property type="entry name" value="DNA-3-METHYLADENINE GLYCOSYLASE 2"/>
    <property type="match status" value="1"/>
</dbReference>
<dbReference type="Gene3D" id="1.10.1670.10">
    <property type="entry name" value="Helix-hairpin-Helix base-excision DNA repair enzymes (C-terminal)"/>
    <property type="match status" value="1"/>
</dbReference>
<dbReference type="EC" id="3.2.2.21" evidence="3"/>
<evidence type="ECO:0000256" key="6">
    <source>
        <dbReference type="ARBA" id="ARBA00022723"/>
    </source>
</evidence>
<keyword evidence="5" id="KW-0808">Transferase</keyword>
<evidence type="ECO:0000256" key="13">
    <source>
        <dbReference type="ARBA" id="ARBA00023204"/>
    </source>
</evidence>
<feature type="region of interest" description="Disordered" evidence="14">
    <location>
        <begin position="236"/>
        <end position="257"/>
    </location>
</feature>
<dbReference type="Pfam" id="PF06029">
    <property type="entry name" value="AlkA_N"/>
    <property type="match status" value="1"/>
</dbReference>
<comment type="cofactor">
    <cofactor evidence="2">
        <name>Zn(2+)</name>
        <dbReference type="ChEBI" id="CHEBI:29105"/>
    </cofactor>
</comment>
<feature type="domain" description="HTH araC/xylS-type" evidence="15">
    <location>
        <begin position="86"/>
        <end position="184"/>
    </location>
</feature>
<evidence type="ECO:0000256" key="11">
    <source>
        <dbReference type="ARBA" id="ARBA00023159"/>
    </source>
</evidence>
<feature type="compositionally biased region" description="Low complexity" evidence="14">
    <location>
        <begin position="236"/>
        <end position="256"/>
    </location>
</feature>
<dbReference type="InterPro" id="IPR010316">
    <property type="entry name" value="AlkA_N"/>
</dbReference>
<comment type="caution">
    <text evidence="16">The sequence shown here is derived from an EMBL/GenBank/DDBJ whole genome shotgun (WGS) entry which is preliminary data.</text>
</comment>
<sequence>MIDDDTRYRAVDSRDARFDGVFFTAVRTTGIYCRPSCPAVTPKRVNCAFFPTAAAAQGAGYRACRRCRPDSVPGSPEWNHRADLVGRAMRLIGDGVVDREGVAGLADRLGYSSRQLQRQLTAELGAGPLALARAQRAQTARLLLQTTELPVTEIAFAAGFASVRQFNETVREVYDRTPSGLRAEVAGGRRKPARGGTISLRLAYRGALDSEHLLDFLALRAVPGVEEVVPGVQTGADAGAKAGPGADAPSGPAAGARNGVRTYRRTLALPYGHAVAEVDGLGPGTDPRRGWLDCRLRLTDLRDLTTAVHRLRALFDLDADPDAVDARLGADPVLGPLVQARPGLRSPGHVDPHELAVRAVLGQQVSVAAARTLAGRLAGRYGVPLAEPDGGLRVLFPSAAALAEAEPGDLAMPQSRRRALTGLCSALAGGTVRLDGGVDREQAAAALLDLPGIGPWTVGYLRMRALADPDVFLPTDAGVRHGLIRLGQSGDPGAATAAAQAWAPWRSYAVHRLWSTASAAPGDAERRTSSSVSNSTKGEQA</sequence>
<evidence type="ECO:0000256" key="1">
    <source>
        <dbReference type="ARBA" id="ARBA00000086"/>
    </source>
</evidence>
<name>A0ABN3DWL3_9ACTN</name>
<protein>
    <recommendedName>
        <fullName evidence="3">DNA-3-methyladenine glycosylase II</fullName>
        <ecNumber evidence="3">3.2.2.21</ecNumber>
    </recommendedName>
</protein>
<dbReference type="PROSITE" id="PS01124">
    <property type="entry name" value="HTH_ARAC_FAMILY_2"/>
    <property type="match status" value="1"/>
</dbReference>
<feature type="compositionally biased region" description="Polar residues" evidence="14">
    <location>
        <begin position="529"/>
        <end position="541"/>
    </location>
</feature>
<evidence type="ECO:0000313" key="16">
    <source>
        <dbReference type="EMBL" id="GAA2243180.1"/>
    </source>
</evidence>
<keyword evidence="9" id="KW-0805">Transcription regulation</keyword>
<comment type="catalytic activity">
    <reaction evidence="1">
        <text>Hydrolysis of alkylated DNA, releasing 3-methyladenine, 3-methylguanine, 7-methylguanine and 7-methyladenine.</text>
        <dbReference type="EC" id="3.2.2.21"/>
    </reaction>
</comment>
<dbReference type="SMART" id="SM00342">
    <property type="entry name" value="HTH_ARAC"/>
    <property type="match status" value="1"/>
</dbReference>
<accession>A0ABN3DWL3</accession>
<keyword evidence="10" id="KW-0238">DNA-binding</keyword>
<evidence type="ECO:0000259" key="15">
    <source>
        <dbReference type="PROSITE" id="PS01124"/>
    </source>
</evidence>
<dbReference type="InterPro" id="IPR009057">
    <property type="entry name" value="Homeodomain-like_sf"/>
</dbReference>
<dbReference type="Gene3D" id="3.30.310.20">
    <property type="entry name" value="DNA-3-methyladenine glycosylase AlkA, N-terminal domain"/>
    <property type="match status" value="1"/>
</dbReference>
<dbReference type="InterPro" id="IPR018062">
    <property type="entry name" value="HTH_AraC-typ_CS"/>
</dbReference>
<keyword evidence="11" id="KW-0010">Activator</keyword>
<dbReference type="CDD" id="cd00056">
    <property type="entry name" value="ENDO3c"/>
    <property type="match status" value="1"/>
</dbReference>
<dbReference type="InterPro" id="IPR018060">
    <property type="entry name" value="HTH_AraC"/>
</dbReference>
<dbReference type="SUPFAM" id="SSF57884">
    <property type="entry name" value="Ada DNA repair protein, N-terminal domain (N-Ada 10)"/>
    <property type="match status" value="1"/>
</dbReference>
<keyword evidence="17" id="KW-1185">Reference proteome</keyword>
<dbReference type="InterPro" id="IPR037046">
    <property type="entry name" value="AlkA_N_sf"/>
</dbReference>
<evidence type="ECO:0000256" key="12">
    <source>
        <dbReference type="ARBA" id="ARBA00023163"/>
    </source>
</evidence>
<dbReference type="Gene3D" id="1.10.10.60">
    <property type="entry name" value="Homeodomain-like"/>
    <property type="match status" value="1"/>
</dbReference>
<gene>
    <name evidence="16" type="ORF">GCM10010430_26070</name>
</gene>
<dbReference type="InterPro" id="IPR004026">
    <property type="entry name" value="Ada_DNA_repair_Zn-bd"/>
</dbReference>
<dbReference type="PROSITE" id="PS00041">
    <property type="entry name" value="HTH_ARAC_FAMILY_1"/>
    <property type="match status" value="1"/>
</dbReference>
<keyword evidence="13" id="KW-0234">DNA repair</keyword>
<evidence type="ECO:0000256" key="14">
    <source>
        <dbReference type="SAM" id="MobiDB-lite"/>
    </source>
</evidence>
<reference evidence="16 17" key="1">
    <citation type="journal article" date="2019" name="Int. J. Syst. Evol. Microbiol.">
        <title>The Global Catalogue of Microorganisms (GCM) 10K type strain sequencing project: providing services to taxonomists for standard genome sequencing and annotation.</title>
        <authorList>
            <consortium name="The Broad Institute Genomics Platform"/>
            <consortium name="The Broad Institute Genome Sequencing Center for Infectious Disease"/>
            <person name="Wu L."/>
            <person name="Ma J."/>
        </authorList>
    </citation>
    <scope>NUCLEOTIDE SEQUENCE [LARGE SCALE GENOMIC DNA]</scope>
    <source>
        <strain evidence="16 17">JCM 7356</strain>
    </source>
</reference>
<dbReference type="PANTHER" id="PTHR43003">
    <property type="entry name" value="DNA-3-METHYLADENINE GLYCOSYLASE"/>
    <property type="match status" value="1"/>
</dbReference>
<evidence type="ECO:0000256" key="3">
    <source>
        <dbReference type="ARBA" id="ARBA00012000"/>
    </source>
</evidence>
<keyword evidence="7" id="KW-0227">DNA damage</keyword>
<keyword evidence="6" id="KW-0479">Metal-binding</keyword>
<dbReference type="EMBL" id="BAAATR010000009">
    <property type="protein sequence ID" value="GAA2243180.1"/>
    <property type="molecule type" value="Genomic_DNA"/>
</dbReference>
<dbReference type="Pfam" id="PF02805">
    <property type="entry name" value="Ada_Zn_binding"/>
    <property type="match status" value="1"/>
</dbReference>
<dbReference type="Proteomes" id="UP001500305">
    <property type="component" value="Unassembled WGS sequence"/>
</dbReference>
<evidence type="ECO:0000256" key="7">
    <source>
        <dbReference type="ARBA" id="ARBA00022763"/>
    </source>
</evidence>
<dbReference type="SUPFAM" id="SSF46689">
    <property type="entry name" value="Homeodomain-like"/>
    <property type="match status" value="1"/>
</dbReference>
<evidence type="ECO:0000313" key="17">
    <source>
        <dbReference type="Proteomes" id="UP001500305"/>
    </source>
</evidence>
<dbReference type="InterPro" id="IPR003265">
    <property type="entry name" value="HhH-GPD_domain"/>
</dbReference>
<evidence type="ECO:0000256" key="5">
    <source>
        <dbReference type="ARBA" id="ARBA00022679"/>
    </source>
</evidence>
<dbReference type="InterPro" id="IPR023170">
    <property type="entry name" value="HhH_base_excis_C"/>
</dbReference>
<evidence type="ECO:0000256" key="10">
    <source>
        <dbReference type="ARBA" id="ARBA00023125"/>
    </source>
</evidence>
<keyword evidence="12" id="KW-0804">Transcription</keyword>
<proteinExistence type="predicted"/>
<evidence type="ECO:0000256" key="4">
    <source>
        <dbReference type="ARBA" id="ARBA00022603"/>
    </source>
</evidence>
<dbReference type="Gene3D" id="1.10.340.30">
    <property type="entry name" value="Hypothetical protein, domain 2"/>
    <property type="match status" value="1"/>
</dbReference>
<dbReference type="Pfam" id="PF00730">
    <property type="entry name" value="HhH-GPD"/>
    <property type="match status" value="1"/>
</dbReference>
<dbReference type="Gene3D" id="3.40.10.10">
    <property type="entry name" value="DNA Methylphosphotriester Repair Domain"/>
    <property type="match status" value="1"/>
</dbReference>
<keyword evidence="4" id="KW-0489">Methyltransferase</keyword>
<dbReference type="InterPro" id="IPR035451">
    <property type="entry name" value="Ada-like_dom_sf"/>
</dbReference>
<dbReference type="RefSeq" id="WP_344636481.1">
    <property type="nucleotide sequence ID" value="NZ_BAAATR010000009.1"/>
</dbReference>
<dbReference type="InterPro" id="IPR051912">
    <property type="entry name" value="Alkylbase_DNA_Glycosylase/TA"/>
</dbReference>
<keyword evidence="8" id="KW-0862">Zinc</keyword>
<evidence type="ECO:0000256" key="9">
    <source>
        <dbReference type="ARBA" id="ARBA00023015"/>
    </source>
</evidence>
<dbReference type="SMART" id="SM01009">
    <property type="entry name" value="AlkA_N"/>
    <property type="match status" value="1"/>
</dbReference>
<dbReference type="SMART" id="SM00478">
    <property type="entry name" value="ENDO3c"/>
    <property type="match status" value="1"/>
</dbReference>
<dbReference type="SUPFAM" id="SSF48150">
    <property type="entry name" value="DNA-glycosylase"/>
    <property type="match status" value="1"/>
</dbReference>
<dbReference type="InterPro" id="IPR011257">
    <property type="entry name" value="DNA_glycosylase"/>
</dbReference>
<evidence type="ECO:0000256" key="2">
    <source>
        <dbReference type="ARBA" id="ARBA00001947"/>
    </source>
</evidence>
<feature type="region of interest" description="Disordered" evidence="14">
    <location>
        <begin position="519"/>
        <end position="541"/>
    </location>
</feature>
<evidence type="ECO:0000256" key="8">
    <source>
        <dbReference type="ARBA" id="ARBA00022833"/>
    </source>
</evidence>
<dbReference type="Pfam" id="PF12833">
    <property type="entry name" value="HTH_18"/>
    <property type="match status" value="1"/>
</dbReference>
<organism evidence="16 17">
    <name type="scientific">Kitasatospora cystarginea</name>
    <dbReference type="NCBI Taxonomy" id="58350"/>
    <lineage>
        <taxon>Bacteria</taxon>
        <taxon>Bacillati</taxon>
        <taxon>Actinomycetota</taxon>
        <taxon>Actinomycetes</taxon>
        <taxon>Kitasatosporales</taxon>
        <taxon>Streptomycetaceae</taxon>
        <taxon>Kitasatospora</taxon>
    </lineage>
</organism>
<dbReference type="SUPFAM" id="SSF55945">
    <property type="entry name" value="TATA-box binding protein-like"/>
    <property type="match status" value="1"/>
</dbReference>